<accession>A0ABY4WL00</accession>
<proteinExistence type="predicted"/>
<dbReference type="SUPFAM" id="SSF46689">
    <property type="entry name" value="Homeodomain-like"/>
    <property type="match status" value="1"/>
</dbReference>
<name>A0ABY4WL00_9BACL</name>
<dbReference type="RefSeq" id="WP_251873844.1">
    <property type="nucleotide sequence ID" value="NZ_CP098755.1"/>
</dbReference>
<dbReference type="Proteomes" id="UP001056500">
    <property type="component" value="Chromosome"/>
</dbReference>
<reference evidence="1" key="1">
    <citation type="submission" date="2022-06" db="EMBL/GenBank/DDBJ databases">
        <title>Genome sequencing of Brevibacillus sp. BB3-R1.</title>
        <authorList>
            <person name="Heo J."/>
            <person name="Lee D."/>
            <person name="Won M."/>
            <person name="Han B.-H."/>
            <person name="Hong S.-B."/>
            <person name="Kwon S.-W."/>
        </authorList>
    </citation>
    <scope>NUCLEOTIDE SEQUENCE</scope>
    <source>
        <strain evidence="1">BB3-R1</strain>
    </source>
</reference>
<keyword evidence="2" id="KW-1185">Reference proteome</keyword>
<dbReference type="EMBL" id="CP098755">
    <property type="protein sequence ID" value="USG66737.1"/>
    <property type="molecule type" value="Genomic_DNA"/>
</dbReference>
<gene>
    <name evidence="1" type="ORF">NDK47_05410</name>
</gene>
<protein>
    <recommendedName>
        <fullName evidence="3">Helix-turn-helix domain-containing protein</fullName>
    </recommendedName>
</protein>
<sequence>MTKQQVADELGIADVQRLKVWMRQFRLYGDFGLMDHRGRRKEYVDKDRYMKRLEMENAVLKKWLEITKKEVYKSSINS</sequence>
<dbReference type="InterPro" id="IPR009057">
    <property type="entry name" value="Homeodomain-like_sf"/>
</dbReference>
<evidence type="ECO:0000313" key="1">
    <source>
        <dbReference type="EMBL" id="USG66737.1"/>
    </source>
</evidence>
<organism evidence="1 2">
    <name type="scientific">Brevibacillus ruminantium</name>
    <dbReference type="NCBI Taxonomy" id="2950604"/>
    <lineage>
        <taxon>Bacteria</taxon>
        <taxon>Bacillati</taxon>
        <taxon>Bacillota</taxon>
        <taxon>Bacilli</taxon>
        <taxon>Bacillales</taxon>
        <taxon>Paenibacillaceae</taxon>
        <taxon>Brevibacillus</taxon>
    </lineage>
</organism>
<evidence type="ECO:0000313" key="2">
    <source>
        <dbReference type="Proteomes" id="UP001056500"/>
    </source>
</evidence>
<evidence type="ECO:0008006" key="3">
    <source>
        <dbReference type="Google" id="ProtNLM"/>
    </source>
</evidence>